<keyword evidence="4" id="KW-0732">Signal</keyword>
<evidence type="ECO:0000313" key="6">
    <source>
        <dbReference type="Proteomes" id="UP000053718"/>
    </source>
</evidence>
<dbReference type="SMART" id="SM00028">
    <property type="entry name" value="TPR"/>
    <property type="match status" value="5"/>
</dbReference>
<protein>
    <submittedName>
        <fullName evidence="5">Uncharacterized protein</fullName>
    </submittedName>
</protein>
<dbReference type="AlphaFoldDB" id="A0A094L1V9"/>
<proteinExistence type="predicted"/>
<dbReference type="InterPro" id="IPR019734">
    <property type="entry name" value="TPR_rpt"/>
</dbReference>
<evidence type="ECO:0000256" key="4">
    <source>
        <dbReference type="SAM" id="SignalP"/>
    </source>
</evidence>
<accession>A0A094L1V9</accession>
<dbReference type="InterPro" id="IPR011990">
    <property type="entry name" value="TPR-like_helical_dom_sf"/>
</dbReference>
<dbReference type="Proteomes" id="UP000053718">
    <property type="component" value="Unassembled WGS sequence"/>
</dbReference>
<feature type="signal peptide" evidence="4">
    <location>
        <begin position="1"/>
        <end position="21"/>
    </location>
</feature>
<dbReference type="Gene3D" id="1.25.40.10">
    <property type="entry name" value="Tetratricopeptide repeat domain"/>
    <property type="match status" value="3"/>
</dbReference>
<dbReference type="PROSITE" id="PS50005">
    <property type="entry name" value="TPR"/>
    <property type="match status" value="1"/>
</dbReference>
<feature type="chain" id="PRO_5001900717" evidence="4">
    <location>
        <begin position="22"/>
        <end position="425"/>
    </location>
</feature>
<evidence type="ECO:0000256" key="1">
    <source>
        <dbReference type="ARBA" id="ARBA00022737"/>
    </source>
</evidence>
<evidence type="ECO:0000256" key="2">
    <source>
        <dbReference type="ARBA" id="ARBA00022803"/>
    </source>
</evidence>
<sequence length="425" mass="48419">MLISASLLCGAVAMGSPVATAQDINYNLPSAEQIEARKNNRSNRTVSERIGRRIMNAYELYSEQEDIQGAIAVLEELDPSDEYDVAYVNRFLGNLYAANDQIEDAMTRTRQAAEADVLGWNDQAAALKLAADISLQLENYRDALKYYNQWLQFTGEADPDVFLRIANSFYELKQYDKIIQAADMAIANYEEPNKNPYVLKVASYYERKMYSDAIDVLEAGLAIMPTEKTWWSQLGMMYMLEEKIDKALQTLEIAYLAGYLDKESQIKAVIQLYANNGIPFDAAELMVKHLEAGDVEKTARHYYSAASNYEMAREYARAADLYQLAADLETDRAEKANYFRRKGTAHLRAEEYAEAASAYLKALDFGYSEPGDVYMSLTEAYFYQDKFSEALKYVKEAQQYSEQRRNARSWESYIRSKASNRGISL</sequence>
<evidence type="ECO:0000256" key="3">
    <source>
        <dbReference type="PROSITE-ProRule" id="PRU00339"/>
    </source>
</evidence>
<dbReference type="eggNOG" id="COG0457">
    <property type="taxonomic scope" value="Bacteria"/>
</dbReference>
<keyword evidence="2 3" id="KW-0802">TPR repeat</keyword>
<feature type="repeat" description="TPR" evidence="3">
    <location>
        <begin position="371"/>
        <end position="404"/>
    </location>
</feature>
<keyword evidence="6" id="KW-1185">Reference proteome</keyword>
<gene>
    <name evidence="5" type="ORF">IDAT_07640</name>
</gene>
<dbReference type="PANTHER" id="PTHR44186:SF1">
    <property type="entry name" value="BARDET-BIEDL SYNDROME 4 PROTEIN"/>
    <property type="match status" value="1"/>
</dbReference>
<dbReference type="PANTHER" id="PTHR44186">
    <property type="match status" value="1"/>
</dbReference>
<name>A0A094L1V9_9GAMM</name>
<organism evidence="5 6">
    <name type="scientific">Pseudidiomarina atlantica</name>
    <dbReference type="NCBI Taxonomy" id="1517416"/>
    <lineage>
        <taxon>Bacteria</taxon>
        <taxon>Pseudomonadati</taxon>
        <taxon>Pseudomonadota</taxon>
        <taxon>Gammaproteobacteria</taxon>
        <taxon>Alteromonadales</taxon>
        <taxon>Idiomarinaceae</taxon>
        <taxon>Pseudidiomarina</taxon>
    </lineage>
</organism>
<dbReference type="EMBL" id="JPIN01000007">
    <property type="protein sequence ID" value="KFZ28613.1"/>
    <property type="molecule type" value="Genomic_DNA"/>
</dbReference>
<keyword evidence="1" id="KW-0677">Repeat</keyword>
<dbReference type="STRING" id="1517416.IDAT_07640"/>
<dbReference type="SUPFAM" id="SSF48452">
    <property type="entry name" value="TPR-like"/>
    <property type="match status" value="2"/>
</dbReference>
<evidence type="ECO:0000313" key="5">
    <source>
        <dbReference type="EMBL" id="KFZ28613.1"/>
    </source>
</evidence>
<comment type="caution">
    <text evidence="5">The sequence shown here is derived from an EMBL/GenBank/DDBJ whole genome shotgun (WGS) entry which is preliminary data.</text>
</comment>
<reference evidence="5 6" key="1">
    <citation type="submission" date="2014-06" db="EMBL/GenBank/DDBJ databases">
        <title>Draft genome sequence of Idiomarina sp. MCCC 1A10513.</title>
        <authorList>
            <person name="Du J."/>
            <person name="Lai Q."/>
            <person name="Shao Z."/>
        </authorList>
    </citation>
    <scope>NUCLEOTIDE SEQUENCE [LARGE SCALE GENOMIC DNA]</scope>
    <source>
        <strain evidence="5 6">MCCC 1A10513</strain>
    </source>
</reference>